<dbReference type="Gene3D" id="1.10.260.40">
    <property type="entry name" value="lambda repressor-like DNA-binding domains"/>
    <property type="match status" value="1"/>
</dbReference>
<dbReference type="EMBL" id="JAVRIF010000003">
    <property type="protein sequence ID" value="MDT0603498.1"/>
    <property type="molecule type" value="Genomic_DNA"/>
</dbReference>
<dbReference type="Proteomes" id="UP001266357">
    <property type="component" value="Unassembled WGS sequence"/>
</dbReference>
<name>A0ABU3A0V3_9GAMM</name>
<dbReference type="Pfam" id="PF01381">
    <property type="entry name" value="HTH_3"/>
    <property type="match status" value="1"/>
</dbReference>
<dbReference type="InterPro" id="IPR010982">
    <property type="entry name" value="Lambda_DNA-bd_dom_sf"/>
</dbReference>
<sequence length="86" mass="9576">MAENMNFQDVLNAVANGDSDNMTSKKLGISRTMFSKYRNGHKTPSDEMLEKMIAISGLDPTQAYLATYAEKLHNPRVAEAFRHLAA</sequence>
<gene>
    <name evidence="2" type="ORF">RM573_07800</name>
</gene>
<protein>
    <submittedName>
        <fullName evidence="2">Helix-turn-helix transcriptional regulator</fullName>
    </submittedName>
</protein>
<proteinExistence type="predicted"/>
<dbReference type="CDD" id="cd00093">
    <property type="entry name" value="HTH_XRE"/>
    <property type="match status" value="1"/>
</dbReference>
<reference evidence="2 3" key="1">
    <citation type="submission" date="2023-09" db="EMBL/GenBank/DDBJ databases">
        <authorList>
            <person name="Rey-Velasco X."/>
        </authorList>
    </citation>
    <scope>NUCLEOTIDE SEQUENCE [LARGE SCALE GENOMIC DNA]</scope>
    <source>
        <strain evidence="2 3">W431</strain>
    </source>
</reference>
<organism evidence="2 3">
    <name type="scientific">Thalassotalea castellviae</name>
    <dbReference type="NCBI Taxonomy" id="3075612"/>
    <lineage>
        <taxon>Bacteria</taxon>
        <taxon>Pseudomonadati</taxon>
        <taxon>Pseudomonadota</taxon>
        <taxon>Gammaproteobacteria</taxon>
        <taxon>Alteromonadales</taxon>
        <taxon>Colwelliaceae</taxon>
        <taxon>Thalassotalea</taxon>
    </lineage>
</organism>
<evidence type="ECO:0000259" key="1">
    <source>
        <dbReference type="PROSITE" id="PS50943"/>
    </source>
</evidence>
<dbReference type="PROSITE" id="PS50943">
    <property type="entry name" value="HTH_CROC1"/>
    <property type="match status" value="1"/>
</dbReference>
<keyword evidence="3" id="KW-1185">Reference proteome</keyword>
<dbReference type="SUPFAM" id="SSF47413">
    <property type="entry name" value="lambda repressor-like DNA-binding domains"/>
    <property type="match status" value="1"/>
</dbReference>
<comment type="caution">
    <text evidence="2">The sequence shown here is derived from an EMBL/GenBank/DDBJ whole genome shotgun (WGS) entry which is preliminary data.</text>
</comment>
<evidence type="ECO:0000313" key="3">
    <source>
        <dbReference type="Proteomes" id="UP001266357"/>
    </source>
</evidence>
<feature type="domain" description="HTH cro/C1-type" evidence="1">
    <location>
        <begin position="24"/>
        <end position="63"/>
    </location>
</feature>
<evidence type="ECO:0000313" key="2">
    <source>
        <dbReference type="EMBL" id="MDT0603498.1"/>
    </source>
</evidence>
<dbReference type="RefSeq" id="WP_311579746.1">
    <property type="nucleotide sequence ID" value="NZ_JAVRIF010000003.1"/>
</dbReference>
<dbReference type="InterPro" id="IPR001387">
    <property type="entry name" value="Cro/C1-type_HTH"/>
</dbReference>
<accession>A0ABU3A0V3</accession>